<name>E1ZZC4_CAMFO</name>
<evidence type="ECO:0000313" key="4">
    <source>
        <dbReference type="Proteomes" id="UP000000311"/>
    </source>
</evidence>
<dbReference type="InParanoid" id="E1ZZC4"/>
<feature type="non-terminal residue" evidence="3">
    <location>
        <position position="1"/>
    </location>
</feature>
<dbReference type="Proteomes" id="UP000000311">
    <property type="component" value="Unassembled WGS sequence"/>
</dbReference>
<dbReference type="SUPFAM" id="SSF46689">
    <property type="entry name" value="Homeodomain-like"/>
    <property type="match status" value="1"/>
</dbReference>
<organism evidence="4">
    <name type="scientific">Camponotus floridanus</name>
    <name type="common">Florida carpenter ant</name>
    <dbReference type="NCBI Taxonomy" id="104421"/>
    <lineage>
        <taxon>Eukaryota</taxon>
        <taxon>Metazoa</taxon>
        <taxon>Ecdysozoa</taxon>
        <taxon>Arthropoda</taxon>
        <taxon>Hexapoda</taxon>
        <taxon>Insecta</taxon>
        <taxon>Pterygota</taxon>
        <taxon>Neoptera</taxon>
        <taxon>Endopterygota</taxon>
        <taxon>Hymenoptera</taxon>
        <taxon>Apocrita</taxon>
        <taxon>Aculeata</taxon>
        <taxon>Formicoidea</taxon>
        <taxon>Formicidae</taxon>
        <taxon>Formicinae</taxon>
        <taxon>Camponotus</taxon>
    </lineage>
</organism>
<keyword evidence="4" id="KW-1185">Reference proteome</keyword>
<evidence type="ECO:0000313" key="3">
    <source>
        <dbReference type="EMBL" id="EFN73458.1"/>
    </source>
</evidence>
<dbReference type="Gene3D" id="3.30.420.10">
    <property type="entry name" value="Ribonuclease H-like superfamily/Ribonuclease H"/>
    <property type="match status" value="1"/>
</dbReference>
<dbReference type="PANTHER" id="PTHR47326">
    <property type="entry name" value="TRANSPOSABLE ELEMENT TC3 TRANSPOSASE-LIKE PROTEIN"/>
    <property type="match status" value="1"/>
</dbReference>
<dbReference type="GO" id="GO:0005634">
    <property type="term" value="C:nucleus"/>
    <property type="evidence" value="ECO:0007669"/>
    <property type="project" value="UniProtKB-SubCell"/>
</dbReference>
<evidence type="ECO:0000256" key="2">
    <source>
        <dbReference type="SAM" id="MobiDB-lite"/>
    </source>
</evidence>
<dbReference type="PANTHER" id="PTHR47326:SF1">
    <property type="entry name" value="HTH PSQ-TYPE DOMAIN-CONTAINING PROTEIN"/>
    <property type="match status" value="1"/>
</dbReference>
<sequence length="306" mass="35887">SYQAVAALFNNTFSNRLLITKSTVQRTVARFEQTGSVKNRPRAGRPKTASNDDKNIEVLQSFVENPHTSIRKTSQQCDISKSTIQRTLKKYNYHPFKIRLVQELSENDYNRRIEFCEEMMRRFDGDNNFFDWIVFSDEAIFELHGSVNRHNCRYWSDENPHWMRDSHTHYPQKLNVWAGILGNTIIGPFFLNENINAERYLHLLQNQVLPAIQNVVGVAFNNVWFQQDGASPHFGINVRRFLNDTFPRKWIGRRGTIEWPPRSPDLNPLDYFFWGHLKNLVFATKPTNLNELRNRILDTVASITPE</sequence>
<reference evidence="3 4" key="1">
    <citation type="journal article" date="2010" name="Science">
        <title>Genomic comparison of the ants Camponotus floridanus and Harpegnathos saltator.</title>
        <authorList>
            <person name="Bonasio R."/>
            <person name="Zhang G."/>
            <person name="Ye C."/>
            <person name="Mutti N.S."/>
            <person name="Fang X."/>
            <person name="Qin N."/>
            <person name="Donahue G."/>
            <person name="Yang P."/>
            <person name="Li Q."/>
            <person name="Li C."/>
            <person name="Zhang P."/>
            <person name="Huang Z."/>
            <person name="Berger S.L."/>
            <person name="Reinberg D."/>
            <person name="Wang J."/>
            <person name="Liebig J."/>
        </authorList>
    </citation>
    <scope>NUCLEOTIDE SEQUENCE [LARGE SCALE GENOMIC DNA]</scope>
    <source>
        <strain evidence="4">C129</strain>
    </source>
</reference>
<dbReference type="EMBL" id="GL435325">
    <property type="protein sequence ID" value="EFN73458.1"/>
    <property type="molecule type" value="Genomic_DNA"/>
</dbReference>
<proteinExistence type="predicted"/>
<dbReference type="InterPro" id="IPR036397">
    <property type="entry name" value="RNaseH_sf"/>
</dbReference>
<feature type="non-terminal residue" evidence="3">
    <location>
        <position position="306"/>
    </location>
</feature>
<dbReference type="OMA" id="WREENCV"/>
<dbReference type="GO" id="GO:0003676">
    <property type="term" value="F:nucleic acid binding"/>
    <property type="evidence" value="ECO:0007669"/>
    <property type="project" value="InterPro"/>
</dbReference>
<dbReference type="OrthoDB" id="9986793at2759"/>
<gene>
    <name evidence="3" type="ORF">EAG_14192</name>
</gene>
<evidence type="ECO:0000256" key="1">
    <source>
        <dbReference type="ARBA" id="ARBA00004123"/>
    </source>
</evidence>
<dbReference type="AlphaFoldDB" id="E1ZZC4"/>
<dbReference type="InterPro" id="IPR009057">
    <property type="entry name" value="Homeodomain-like_sf"/>
</dbReference>
<feature type="region of interest" description="Disordered" evidence="2">
    <location>
        <begin position="31"/>
        <end position="51"/>
    </location>
</feature>
<protein>
    <submittedName>
        <fullName evidence="3">Transposable element Tc3 transposase</fullName>
    </submittedName>
</protein>
<accession>E1ZZC4</accession>
<comment type="subcellular location">
    <subcellularLocation>
        <location evidence="1">Nucleus</location>
    </subcellularLocation>
</comment>